<dbReference type="EMBL" id="JACHNU010000003">
    <property type="protein sequence ID" value="MBB4663281.1"/>
    <property type="molecule type" value="Genomic_DNA"/>
</dbReference>
<keyword evidence="4 5" id="KW-0030">Aminoacyl-tRNA synthetase</keyword>
<keyword evidence="5" id="KW-0648">Protein biosynthesis</keyword>
<evidence type="ECO:0000313" key="8">
    <source>
        <dbReference type="Proteomes" id="UP000585272"/>
    </source>
</evidence>
<dbReference type="InterPro" id="IPR014729">
    <property type="entry name" value="Rossmann-like_a/b/a_fold"/>
</dbReference>
<dbReference type="PROSITE" id="PS00178">
    <property type="entry name" value="AA_TRNA_LIGASE_I"/>
    <property type="match status" value="1"/>
</dbReference>
<accession>A0A840IGB0</accession>
<dbReference type="InterPro" id="IPR001412">
    <property type="entry name" value="aa-tRNA-synth_I_CS"/>
</dbReference>
<dbReference type="Gene3D" id="3.40.50.620">
    <property type="entry name" value="HUPs"/>
    <property type="match status" value="1"/>
</dbReference>
<comment type="similarity">
    <text evidence="5">Belongs to the class-I aminoacyl-tRNA synthetase family.</text>
</comment>
<keyword evidence="8" id="KW-1185">Reference proteome</keyword>
<name>A0A840IGB0_9ACTN</name>
<dbReference type="InterPro" id="IPR035684">
    <property type="entry name" value="ArgRS_core"/>
</dbReference>
<dbReference type="InterPro" id="IPR001278">
    <property type="entry name" value="Arg-tRNA-ligase"/>
</dbReference>
<gene>
    <name evidence="7" type="ORF">BDZ31_002870</name>
</gene>
<comment type="caution">
    <text evidence="7">The sequence shown here is derived from an EMBL/GenBank/DDBJ whole genome shotgun (WGS) entry which is preliminary data.</text>
</comment>
<sequence>MRDETPALLRPDNLLDGVDATLRAVDPSAFRVVPILRQEDPTDVAAITRDRELAPQAVAALEADPAVASVAQEQQRFLMKLTDARVAETGAGLEAGRLTGMETGDLRAGERAIVDFCDPNATKALHIGHLRNIALGQAVSAALRAAGATVERQSHIGDAGRSMGEAIAGYVRYAQPRTPAEAGRKSDQFVGDLYARYAREEGPIADVADEDAPVARDLDERRDLAQQLLSRIEAGDAEAVELWKTVRGWAVEGQNETLARLGVRFERIIYDSDRTEKTQEVWRLGVDRGVFVHEERGTVAYMTGDDSYPVMPLTRADGFPTHHLRVVAMWRDMMIDEEGADLIHLSGDEWAAHVQHVEELLGRLEPELPVLPSRHILHGMVSSEVDGELSSSKGTAKLIDELLDELVARPEVAAVARDGEALVGAEDLVAIAVLGFCLDKPVVKGLILPPIEQLVDPEANSAWRIALAWAKAWEARNDGAADPAPADSDYRHIVLQSQIHRRNLSVALESLDLLKYYRYLAHLSEWYLERDADPRVGRVMRAILVSGLGALGLVRDGADAARAEAARRAGTAAIS</sequence>
<dbReference type="AlphaFoldDB" id="A0A840IGB0"/>
<evidence type="ECO:0000313" key="7">
    <source>
        <dbReference type="EMBL" id="MBB4663281.1"/>
    </source>
</evidence>
<evidence type="ECO:0000259" key="6">
    <source>
        <dbReference type="Pfam" id="PF00750"/>
    </source>
</evidence>
<evidence type="ECO:0000256" key="2">
    <source>
        <dbReference type="ARBA" id="ARBA00022741"/>
    </source>
</evidence>
<evidence type="ECO:0000256" key="5">
    <source>
        <dbReference type="RuleBase" id="RU363038"/>
    </source>
</evidence>
<evidence type="ECO:0000256" key="4">
    <source>
        <dbReference type="ARBA" id="ARBA00023146"/>
    </source>
</evidence>
<dbReference type="GO" id="GO:0006420">
    <property type="term" value="P:arginyl-tRNA aminoacylation"/>
    <property type="evidence" value="ECO:0007669"/>
    <property type="project" value="InterPro"/>
</dbReference>
<dbReference type="SUPFAM" id="SSF52374">
    <property type="entry name" value="Nucleotidylyl transferase"/>
    <property type="match status" value="1"/>
</dbReference>
<dbReference type="Pfam" id="PF00750">
    <property type="entry name" value="tRNA-synt_1d"/>
    <property type="match status" value="1"/>
</dbReference>
<proteinExistence type="inferred from homology"/>
<dbReference type="PRINTS" id="PR01038">
    <property type="entry name" value="TRNASYNTHARG"/>
</dbReference>
<dbReference type="EC" id="6.1.1.19" evidence="7"/>
<keyword evidence="1 5" id="KW-0436">Ligase</keyword>
<dbReference type="GO" id="GO:0005524">
    <property type="term" value="F:ATP binding"/>
    <property type="evidence" value="ECO:0007669"/>
    <property type="project" value="UniProtKB-KW"/>
</dbReference>
<dbReference type="RefSeq" id="WP_183343002.1">
    <property type="nucleotide sequence ID" value="NZ_JACHNU010000003.1"/>
</dbReference>
<protein>
    <submittedName>
        <fullName evidence="7">Arginyl-tRNA synthetase</fullName>
        <ecNumber evidence="7">6.1.1.19</ecNumber>
    </submittedName>
</protein>
<evidence type="ECO:0000256" key="1">
    <source>
        <dbReference type="ARBA" id="ARBA00022598"/>
    </source>
</evidence>
<organism evidence="7 8">
    <name type="scientific">Conexibacter arvalis</name>
    <dbReference type="NCBI Taxonomy" id="912552"/>
    <lineage>
        <taxon>Bacteria</taxon>
        <taxon>Bacillati</taxon>
        <taxon>Actinomycetota</taxon>
        <taxon>Thermoleophilia</taxon>
        <taxon>Solirubrobacterales</taxon>
        <taxon>Conexibacteraceae</taxon>
        <taxon>Conexibacter</taxon>
    </lineage>
</organism>
<dbReference type="PANTHER" id="PTHR11956">
    <property type="entry name" value="ARGINYL-TRNA SYNTHETASE"/>
    <property type="match status" value="1"/>
</dbReference>
<evidence type="ECO:0000256" key="3">
    <source>
        <dbReference type="ARBA" id="ARBA00022840"/>
    </source>
</evidence>
<dbReference type="Proteomes" id="UP000585272">
    <property type="component" value="Unassembled WGS sequence"/>
</dbReference>
<feature type="domain" description="Arginyl-tRNA synthetase catalytic core" evidence="6">
    <location>
        <begin position="109"/>
        <end position="426"/>
    </location>
</feature>
<reference evidence="7 8" key="1">
    <citation type="submission" date="2020-08" db="EMBL/GenBank/DDBJ databases">
        <title>Genomic Encyclopedia of Archaeal and Bacterial Type Strains, Phase II (KMG-II): from individual species to whole genera.</title>
        <authorList>
            <person name="Goeker M."/>
        </authorList>
    </citation>
    <scope>NUCLEOTIDE SEQUENCE [LARGE SCALE GENOMIC DNA]</scope>
    <source>
        <strain evidence="7 8">DSM 23288</strain>
    </source>
</reference>
<dbReference type="PANTHER" id="PTHR11956:SF5">
    <property type="entry name" value="ARGININE--TRNA LIGASE, CYTOPLASMIC"/>
    <property type="match status" value="1"/>
</dbReference>
<keyword evidence="3 5" id="KW-0067">ATP-binding</keyword>
<keyword evidence="2 5" id="KW-0547">Nucleotide-binding</keyword>
<dbReference type="GO" id="GO:0004814">
    <property type="term" value="F:arginine-tRNA ligase activity"/>
    <property type="evidence" value="ECO:0007669"/>
    <property type="project" value="UniProtKB-EC"/>
</dbReference>